<keyword evidence="5" id="KW-1185">Reference proteome</keyword>
<dbReference type="EMBL" id="MH576973">
    <property type="protein sequence ID" value="AXH67889.1"/>
    <property type="molecule type" value="Genomic_DNA"/>
</dbReference>
<evidence type="ECO:0000256" key="2">
    <source>
        <dbReference type="PIRNR" id="PIRNR002070"/>
    </source>
</evidence>
<dbReference type="GO" id="GO:0003697">
    <property type="term" value="F:single-stranded DNA binding"/>
    <property type="evidence" value="ECO:0007669"/>
    <property type="project" value="InterPro"/>
</dbReference>
<feature type="compositionally biased region" description="Gly residues" evidence="3">
    <location>
        <begin position="117"/>
        <end position="136"/>
    </location>
</feature>
<dbReference type="GO" id="GO:0006260">
    <property type="term" value="P:DNA replication"/>
    <property type="evidence" value="ECO:0007669"/>
    <property type="project" value="InterPro"/>
</dbReference>
<dbReference type="SUPFAM" id="SSF50249">
    <property type="entry name" value="Nucleic acid-binding proteins"/>
    <property type="match status" value="1"/>
</dbReference>
<dbReference type="NCBIfam" id="TIGR00621">
    <property type="entry name" value="ssb"/>
    <property type="match status" value="1"/>
</dbReference>
<dbReference type="PANTHER" id="PTHR10302">
    <property type="entry name" value="SINGLE-STRANDED DNA-BINDING PROTEIN"/>
    <property type="match status" value="1"/>
</dbReference>
<accession>A0A345MBL8</accession>
<name>A0A345MBL8_9CAUD</name>
<dbReference type="PROSITE" id="PS50935">
    <property type="entry name" value="SSB"/>
    <property type="match status" value="1"/>
</dbReference>
<dbReference type="PIRSF" id="PIRSF002070">
    <property type="entry name" value="SSB"/>
    <property type="match status" value="1"/>
</dbReference>
<dbReference type="InterPro" id="IPR012340">
    <property type="entry name" value="NA-bd_OB-fold"/>
</dbReference>
<evidence type="ECO:0000256" key="3">
    <source>
        <dbReference type="SAM" id="MobiDB-lite"/>
    </source>
</evidence>
<evidence type="ECO:0000256" key="1">
    <source>
        <dbReference type="ARBA" id="ARBA00023125"/>
    </source>
</evidence>
<dbReference type="InterPro" id="IPR000424">
    <property type="entry name" value="Primosome_PriB/ssb"/>
</dbReference>
<dbReference type="GeneID" id="63209896"/>
<dbReference type="CDD" id="cd04496">
    <property type="entry name" value="SSB_OBF"/>
    <property type="match status" value="1"/>
</dbReference>
<dbReference type="PANTHER" id="PTHR10302:SF27">
    <property type="entry name" value="SINGLE-STRANDED DNA-BINDING PROTEIN"/>
    <property type="match status" value="1"/>
</dbReference>
<dbReference type="HAMAP" id="MF_00984">
    <property type="entry name" value="SSB"/>
    <property type="match status" value="1"/>
</dbReference>
<protein>
    <recommendedName>
        <fullName evidence="2">Single-stranded DNA-binding protein</fullName>
    </recommendedName>
</protein>
<dbReference type="KEGG" id="vg:63209896"/>
<keyword evidence="1 2" id="KW-0238">DNA-binding</keyword>
<dbReference type="Pfam" id="PF00436">
    <property type="entry name" value="SSB"/>
    <property type="match status" value="1"/>
</dbReference>
<dbReference type="Proteomes" id="UP000258832">
    <property type="component" value="Segment"/>
</dbReference>
<feature type="region of interest" description="Disordered" evidence="3">
    <location>
        <begin position="107"/>
        <end position="136"/>
    </location>
</feature>
<dbReference type="GO" id="GO:0009295">
    <property type="term" value="C:nucleoid"/>
    <property type="evidence" value="ECO:0007669"/>
    <property type="project" value="TreeGrafter"/>
</dbReference>
<evidence type="ECO:0000313" key="5">
    <source>
        <dbReference type="Proteomes" id="UP000258832"/>
    </source>
</evidence>
<reference evidence="5" key="1">
    <citation type="submission" date="2018-07" db="EMBL/GenBank/DDBJ databases">
        <authorList>
            <person name="Quirk P.G."/>
            <person name="Krulwich T.A."/>
        </authorList>
    </citation>
    <scope>NUCLEOTIDE SEQUENCE [LARGE SCALE GENOMIC DNA]</scope>
</reference>
<organism evidence="4 5">
    <name type="scientific">Mycobacterium phage Bromden</name>
    <dbReference type="NCBI Taxonomy" id="2283252"/>
    <lineage>
        <taxon>Viruses</taxon>
        <taxon>Duplodnaviria</taxon>
        <taxon>Heunggongvirae</taxon>
        <taxon>Uroviricota</taxon>
        <taxon>Caudoviricetes</taxon>
        <taxon>Vilmaviridae</taxon>
        <taxon>Lclasvirinae</taxon>
        <taxon>Bromdenvirus</taxon>
        <taxon>Bromdenvirus bromden</taxon>
    </lineage>
</organism>
<dbReference type="Gene3D" id="2.40.50.140">
    <property type="entry name" value="Nucleic acid-binding proteins"/>
    <property type="match status" value="1"/>
</dbReference>
<proteinExistence type="inferred from homology"/>
<dbReference type="RefSeq" id="YP_010013314.1">
    <property type="nucleotide sequence ID" value="NC_053510.1"/>
</dbReference>
<sequence length="136" mass="14666">MPNAEITIQGNLTADPELRFLDSGVAVAQFSVASTPRVKKGDEWVDGETVFLRTSIWRELAEGAADALKKGDSVVVIGKLKQRSYTKDGEKRTVFEIDGEFVGKSVRKRRERDSGYSSGGNSGGGNWGGGEDAPPF</sequence>
<evidence type="ECO:0000313" key="4">
    <source>
        <dbReference type="EMBL" id="AXH67889.1"/>
    </source>
</evidence>
<dbReference type="InterPro" id="IPR011344">
    <property type="entry name" value="ssDNA-bd"/>
</dbReference>
<gene>
    <name evidence="4" type="primary">84</name>
    <name evidence="4" type="ORF">SEA_BROMDEN_84</name>
</gene>